<evidence type="ECO:0000313" key="12">
    <source>
        <dbReference type="EMBL" id="MBB5751588.1"/>
    </source>
</evidence>
<comment type="subunit">
    <text evidence="2">The complex is composed of two ATP-binding proteins (LsrA), two transmembrane proteins (LsrC and LsrD) and a solute-binding protein (LsrB).</text>
</comment>
<reference evidence="12 13" key="1">
    <citation type="submission" date="2020-08" db="EMBL/GenBank/DDBJ databases">
        <title>Genomic Encyclopedia of Type Strains, Phase IV (KMG-IV): sequencing the most valuable type-strain genomes for metagenomic binning, comparative biology and taxonomic classification.</title>
        <authorList>
            <person name="Goeker M."/>
        </authorList>
    </citation>
    <scope>NUCLEOTIDE SEQUENCE [LARGE SCALE GENOMIC DNA]</scope>
    <source>
        <strain evidence="12 13">DSM 16268</strain>
    </source>
</reference>
<organism evidence="12 13">
    <name type="scientific">Prosthecomicrobium pneumaticum</name>
    <dbReference type="NCBI Taxonomy" id="81895"/>
    <lineage>
        <taxon>Bacteria</taxon>
        <taxon>Pseudomonadati</taxon>
        <taxon>Pseudomonadota</taxon>
        <taxon>Alphaproteobacteria</taxon>
        <taxon>Hyphomicrobiales</taxon>
        <taxon>Kaistiaceae</taxon>
        <taxon>Prosthecomicrobium</taxon>
    </lineage>
</organism>
<dbReference type="GO" id="GO:0022857">
    <property type="term" value="F:transmembrane transporter activity"/>
    <property type="evidence" value="ECO:0007669"/>
    <property type="project" value="InterPro"/>
</dbReference>
<evidence type="ECO:0000256" key="2">
    <source>
        <dbReference type="ARBA" id="ARBA00011262"/>
    </source>
</evidence>
<evidence type="ECO:0000313" key="13">
    <source>
        <dbReference type="Proteomes" id="UP000523821"/>
    </source>
</evidence>
<comment type="function">
    <text evidence="9">Part of the ABC transporter complex LsrABCD involved in autoinducer 2 (AI-2) import. Probably responsible for the translocation of the substrate across the membrane.</text>
</comment>
<name>A0A7W9FKU6_9HYPH</name>
<keyword evidence="13" id="KW-1185">Reference proteome</keyword>
<feature type="transmembrane region" description="Helical" evidence="11">
    <location>
        <begin position="69"/>
        <end position="89"/>
    </location>
</feature>
<evidence type="ECO:0000256" key="5">
    <source>
        <dbReference type="ARBA" id="ARBA00022519"/>
    </source>
</evidence>
<dbReference type="InterPro" id="IPR001851">
    <property type="entry name" value="ABC_transp_permease"/>
</dbReference>
<comment type="subcellular location">
    <subcellularLocation>
        <location evidence="1">Cell membrane</location>
        <topology evidence="1">Multi-pass membrane protein</topology>
    </subcellularLocation>
</comment>
<evidence type="ECO:0000256" key="9">
    <source>
        <dbReference type="ARBA" id="ARBA00025439"/>
    </source>
</evidence>
<feature type="transmembrane region" description="Helical" evidence="11">
    <location>
        <begin position="122"/>
        <end position="145"/>
    </location>
</feature>
<evidence type="ECO:0000256" key="4">
    <source>
        <dbReference type="ARBA" id="ARBA00022475"/>
    </source>
</evidence>
<dbReference type="Pfam" id="PF02653">
    <property type="entry name" value="BPD_transp_2"/>
    <property type="match status" value="1"/>
</dbReference>
<feature type="transmembrane region" description="Helical" evidence="11">
    <location>
        <begin position="213"/>
        <end position="234"/>
    </location>
</feature>
<evidence type="ECO:0000256" key="11">
    <source>
        <dbReference type="SAM" id="Phobius"/>
    </source>
</evidence>
<evidence type="ECO:0000256" key="3">
    <source>
        <dbReference type="ARBA" id="ARBA00022448"/>
    </source>
</evidence>
<keyword evidence="6 11" id="KW-0812">Transmembrane</keyword>
<keyword evidence="7 11" id="KW-1133">Transmembrane helix</keyword>
<feature type="transmembrane region" description="Helical" evidence="11">
    <location>
        <begin position="42"/>
        <end position="62"/>
    </location>
</feature>
<sequence length="317" mass="32666">MPRSTTSTALKLVILLVLFAAIVAAFGLYQPRFLQTSLVSTVLQFASMLALVALGQALIVLAGGAGIDLSVGGIVSLSAILSMMALQAGAPPVTLPVLAVAIGALLGAVNGILVTRIRILPLIATLGTLFVYGGLAMALTAGGSLSGVPQWLVPFGRGLVGGVPYHFLALVLPAYLAAAVILTFTAWGRWLYAMGYNERSAHLVGIRVDRIRFFAYCLSGALSGLAALVSLAWFGSGRPNIGLNLELESLAAALLGGIAITGGSGGVIGVLIAVLMIVTLKTGLQFVNVSTVWQVGIVGALLLLVLLLDFLIPRRRA</sequence>
<evidence type="ECO:0000256" key="1">
    <source>
        <dbReference type="ARBA" id="ARBA00004651"/>
    </source>
</evidence>
<dbReference type="EMBL" id="JACHOO010000001">
    <property type="protein sequence ID" value="MBB5751588.1"/>
    <property type="molecule type" value="Genomic_DNA"/>
</dbReference>
<comment type="caution">
    <text evidence="12">The sequence shown here is derived from an EMBL/GenBank/DDBJ whole genome shotgun (WGS) entry which is preliminary data.</text>
</comment>
<feature type="transmembrane region" description="Helical" evidence="11">
    <location>
        <begin position="292"/>
        <end position="312"/>
    </location>
</feature>
<dbReference type="AlphaFoldDB" id="A0A7W9FKU6"/>
<dbReference type="PANTHER" id="PTHR32196">
    <property type="entry name" value="ABC TRANSPORTER PERMEASE PROTEIN YPHD-RELATED-RELATED"/>
    <property type="match status" value="1"/>
</dbReference>
<evidence type="ECO:0000256" key="10">
    <source>
        <dbReference type="ARBA" id="ARBA00039382"/>
    </source>
</evidence>
<keyword evidence="3" id="KW-0813">Transport</keyword>
<evidence type="ECO:0000256" key="8">
    <source>
        <dbReference type="ARBA" id="ARBA00023136"/>
    </source>
</evidence>
<accession>A0A7W9FKU6</accession>
<dbReference type="CDD" id="cd06579">
    <property type="entry name" value="TM_PBP1_transp_AraH_like"/>
    <property type="match status" value="1"/>
</dbReference>
<protein>
    <recommendedName>
        <fullName evidence="10">Autoinducer 2 import system permease protein LsrC</fullName>
    </recommendedName>
</protein>
<feature type="transmembrane region" description="Helical" evidence="11">
    <location>
        <begin position="254"/>
        <end position="280"/>
    </location>
</feature>
<keyword evidence="5" id="KW-0997">Cell inner membrane</keyword>
<evidence type="ECO:0000256" key="6">
    <source>
        <dbReference type="ARBA" id="ARBA00022692"/>
    </source>
</evidence>
<evidence type="ECO:0000256" key="7">
    <source>
        <dbReference type="ARBA" id="ARBA00022989"/>
    </source>
</evidence>
<dbReference type="RefSeq" id="WP_183852394.1">
    <property type="nucleotide sequence ID" value="NZ_JACHOO010000001.1"/>
</dbReference>
<keyword evidence="8 11" id="KW-0472">Membrane</keyword>
<gene>
    <name evidence="12" type="ORF">GGQ63_000631</name>
</gene>
<proteinExistence type="predicted"/>
<dbReference type="GO" id="GO:0005886">
    <property type="term" value="C:plasma membrane"/>
    <property type="evidence" value="ECO:0007669"/>
    <property type="project" value="UniProtKB-SubCell"/>
</dbReference>
<feature type="transmembrane region" description="Helical" evidence="11">
    <location>
        <begin position="165"/>
        <end position="192"/>
    </location>
</feature>
<feature type="transmembrane region" description="Helical" evidence="11">
    <location>
        <begin position="95"/>
        <end position="115"/>
    </location>
</feature>
<keyword evidence="4" id="KW-1003">Cell membrane</keyword>
<feature type="transmembrane region" description="Helical" evidence="11">
    <location>
        <begin position="12"/>
        <end position="30"/>
    </location>
</feature>
<dbReference type="Proteomes" id="UP000523821">
    <property type="component" value="Unassembled WGS sequence"/>
</dbReference>
<dbReference type="PANTHER" id="PTHR32196:SF29">
    <property type="entry name" value="AUTOINDUCER 2 IMPORT SYSTEM PERMEASE PROTEIN LSRC"/>
    <property type="match status" value="1"/>
</dbReference>